<dbReference type="Proteomes" id="UP000236262">
    <property type="component" value="Unassembled WGS sequence"/>
</dbReference>
<evidence type="ECO:0000313" key="2">
    <source>
        <dbReference type="EMBL" id="AZA80399.1"/>
    </source>
</evidence>
<dbReference type="EMBL" id="CP033924">
    <property type="protein sequence ID" value="AZA80399.1"/>
    <property type="molecule type" value="Genomic_DNA"/>
</dbReference>
<reference evidence="3 4" key="1">
    <citation type="submission" date="2018-01" db="EMBL/GenBank/DDBJ databases">
        <title>Draft genome sequences of Chryseobacterium lactis NCTC11390, Chryseobacterium oncorhynchi 701B-08, and Chryseobacterium viscerum 687B-08.</title>
        <authorList>
            <person name="Jeong J.-J."/>
            <person name="Lee Y.J."/>
            <person name="Park B."/>
            <person name="Choi I.-G."/>
            <person name="Kim K.D."/>
        </authorList>
    </citation>
    <scope>NUCLEOTIDE SEQUENCE [LARGE SCALE GENOMIC DNA]</scope>
    <source>
        <strain evidence="3 4">NCTC11390</strain>
    </source>
</reference>
<reference evidence="2 5" key="2">
    <citation type="submission" date="2018-11" db="EMBL/GenBank/DDBJ databases">
        <title>Proposal to divide the Flavobacteriaceae and reorganize its genera based on Amino Acid Identity values calculated from whole genome sequences.</title>
        <authorList>
            <person name="Nicholson A.C."/>
            <person name="Gulvik C.A."/>
            <person name="Whitney A.M."/>
            <person name="Humrighouse B.W."/>
            <person name="Bell M."/>
            <person name="Holmes B."/>
            <person name="Steigerwalt A.G."/>
            <person name="Villarma A."/>
            <person name="Sheth M."/>
            <person name="Batra D."/>
            <person name="Pryor J."/>
            <person name="Bernardet J.-F."/>
            <person name="Hugo C."/>
            <person name="Kampfer P."/>
            <person name="Newman J."/>
            <person name="McQuiston J.R."/>
        </authorList>
    </citation>
    <scope>NUCLEOTIDE SEQUENCE [LARGE SCALE GENOMIC DNA]</scope>
    <source>
        <strain evidence="2 5">KC_1864</strain>
    </source>
</reference>
<evidence type="ECO:0000313" key="4">
    <source>
        <dbReference type="Proteomes" id="UP000236262"/>
    </source>
</evidence>
<dbReference type="Proteomes" id="UP000279972">
    <property type="component" value="Chromosome"/>
</dbReference>
<gene>
    <name evidence="3" type="ORF">C1637_22300</name>
    <name evidence="2" type="ORF">EG342_00015</name>
</gene>
<dbReference type="KEGG" id="clac:EG342_00015"/>
<dbReference type="Gene3D" id="3.40.50.2000">
    <property type="entry name" value="Glycogen Phosphorylase B"/>
    <property type="match status" value="2"/>
</dbReference>
<dbReference type="PANTHER" id="PTHR12526:SF630">
    <property type="entry name" value="GLYCOSYLTRANSFERASE"/>
    <property type="match status" value="1"/>
</dbReference>
<feature type="domain" description="Glycosyl transferase family 1" evidence="1">
    <location>
        <begin position="181"/>
        <end position="338"/>
    </location>
</feature>
<dbReference type="PANTHER" id="PTHR12526">
    <property type="entry name" value="GLYCOSYLTRANSFERASE"/>
    <property type="match status" value="1"/>
</dbReference>
<dbReference type="RefSeq" id="WP_103293863.1">
    <property type="nucleotide sequence ID" value="NZ_CP033924.1"/>
</dbReference>
<dbReference type="OrthoDB" id="791981at2"/>
<sequence length="368" mass="42698">MNILICTNSLCYGGAESFSIQLYEKLKQSYNTGYLIFSDDTKILERFPDIKSEEVFSTNKGTKGFLSMLSQTFKVYKYIKLNKIDVVYSSMPPSALVFWFIKLFYKKIKIIYITMHVYENAVRNEKVLWKTGLPNKSTDKFFGLSDYLSQQLINKNKVSKEKVLTNRLPVDTQKFSPETKLKRRDVNLPQDKKILGVCCRLHPQKRVHLFIETFRFLKDENVIGVIYGEGEEHDRLVELINRYNLKDKVFLRPFIDNVNEVIPLFDIYLQTVSGPNLGLVTLESFSCGVPVIMLADNDEEIYMIEDTYCGQNVGRISTTDPKSIAHTVENLLDDNLDEIKLNCRKLALEQYSWGQFMKVNDNVLKNFN</sequence>
<evidence type="ECO:0000259" key="1">
    <source>
        <dbReference type="Pfam" id="PF00534"/>
    </source>
</evidence>
<dbReference type="AlphaFoldDB" id="A0A3G6RKA2"/>
<evidence type="ECO:0000313" key="5">
    <source>
        <dbReference type="Proteomes" id="UP000279972"/>
    </source>
</evidence>
<name>A0A3G6RKA2_CHRLC</name>
<accession>A0A3G6RKA2</accession>
<dbReference type="EMBL" id="PPEH01000012">
    <property type="protein sequence ID" value="PNW11550.1"/>
    <property type="molecule type" value="Genomic_DNA"/>
</dbReference>
<proteinExistence type="predicted"/>
<dbReference type="Pfam" id="PF00534">
    <property type="entry name" value="Glycos_transf_1"/>
    <property type="match status" value="1"/>
</dbReference>
<protein>
    <submittedName>
        <fullName evidence="2">Glycosyltransferase</fullName>
    </submittedName>
</protein>
<evidence type="ECO:0000313" key="3">
    <source>
        <dbReference type="EMBL" id="PNW11550.1"/>
    </source>
</evidence>
<organism evidence="3 4">
    <name type="scientific">Chryseobacterium lactis</name>
    <dbReference type="NCBI Taxonomy" id="1241981"/>
    <lineage>
        <taxon>Bacteria</taxon>
        <taxon>Pseudomonadati</taxon>
        <taxon>Bacteroidota</taxon>
        <taxon>Flavobacteriia</taxon>
        <taxon>Flavobacteriales</taxon>
        <taxon>Weeksellaceae</taxon>
        <taxon>Chryseobacterium group</taxon>
        <taxon>Chryseobacterium</taxon>
    </lineage>
</organism>
<dbReference type="SUPFAM" id="SSF53756">
    <property type="entry name" value="UDP-Glycosyltransferase/glycogen phosphorylase"/>
    <property type="match status" value="1"/>
</dbReference>
<keyword evidence="5" id="KW-1185">Reference proteome</keyword>
<dbReference type="GO" id="GO:0016757">
    <property type="term" value="F:glycosyltransferase activity"/>
    <property type="evidence" value="ECO:0007669"/>
    <property type="project" value="InterPro"/>
</dbReference>
<dbReference type="InterPro" id="IPR001296">
    <property type="entry name" value="Glyco_trans_1"/>
</dbReference>